<accession>B8AY61</accession>
<organism evidence="2 3">
    <name type="scientific">Oryza sativa subsp. indica</name>
    <name type="common">Rice</name>
    <dbReference type="NCBI Taxonomy" id="39946"/>
    <lineage>
        <taxon>Eukaryota</taxon>
        <taxon>Viridiplantae</taxon>
        <taxon>Streptophyta</taxon>
        <taxon>Embryophyta</taxon>
        <taxon>Tracheophyta</taxon>
        <taxon>Spermatophyta</taxon>
        <taxon>Magnoliopsida</taxon>
        <taxon>Liliopsida</taxon>
        <taxon>Poales</taxon>
        <taxon>Poaceae</taxon>
        <taxon>BOP clade</taxon>
        <taxon>Oryzoideae</taxon>
        <taxon>Oryzeae</taxon>
        <taxon>Oryzinae</taxon>
        <taxon>Oryza</taxon>
        <taxon>Oryza sativa</taxon>
    </lineage>
</organism>
<keyword evidence="3" id="KW-1185">Reference proteome</keyword>
<dbReference type="Proteomes" id="UP000007015">
    <property type="component" value="Chromosome 5"/>
</dbReference>
<feature type="region of interest" description="Disordered" evidence="1">
    <location>
        <begin position="61"/>
        <end position="93"/>
    </location>
</feature>
<evidence type="ECO:0000313" key="3">
    <source>
        <dbReference type="Proteomes" id="UP000007015"/>
    </source>
</evidence>
<gene>
    <name evidence="2" type="ORF">OsI_18503</name>
</gene>
<dbReference type="AlphaFoldDB" id="B8AY61"/>
<proteinExistence type="predicted"/>
<reference evidence="2 3" key="1">
    <citation type="journal article" date="2005" name="PLoS Biol.">
        <title>The genomes of Oryza sativa: a history of duplications.</title>
        <authorList>
            <person name="Yu J."/>
            <person name="Wang J."/>
            <person name="Lin W."/>
            <person name="Li S."/>
            <person name="Li H."/>
            <person name="Zhou J."/>
            <person name="Ni P."/>
            <person name="Dong W."/>
            <person name="Hu S."/>
            <person name="Zeng C."/>
            <person name="Zhang J."/>
            <person name="Zhang Y."/>
            <person name="Li R."/>
            <person name="Xu Z."/>
            <person name="Li S."/>
            <person name="Li X."/>
            <person name="Zheng H."/>
            <person name="Cong L."/>
            <person name="Lin L."/>
            <person name="Yin J."/>
            <person name="Geng J."/>
            <person name="Li G."/>
            <person name="Shi J."/>
            <person name="Liu J."/>
            <person name="Lv H."/>
            <person name="Li J."/>
            <person name="Wang J."/>
            <person name="Deng Y."/>
            <person name="Ran L."/>
            <person name="Shi X."/>
            <person name="Wang X."/>
            <person name="Wu Q."/>
            <person name="Li C."/>
            <person name="Ren X."/>
            <person name="Wang J."/>
            <person name="Wang X."/>
            <person name="Li D."/>
            <person name="Liu D."/>
            <person name="Zhang X."/>
            <person name="Ji Z."/>
            <person name="Zhao W."/>
            <person name="Sun Y."/>
            <person name="Zhang Z."/>
            <person name="Bao J."/>
            <person name="Han Y."/>
            <person name="Dong L."/>
            <person name="Ji J."/>
            <person name="Chen P."/>
            <person name="Wu S."/>
            <person name="Liu J."/>
            <person name="Xiao Y."/>
            <person name="Bu D."/>
            <person name="Tan J."/>
            <person name="Yang L."/>
            <person name="Ye C."/>
            <person name="Zhang J."/>
            <person name="Xu J."/>
            <person name="Zhou Y."/>
            <person name="Yu Y."/>
            <person name="Zhang B."/>
            <person name="Zhuang S."/>
            <person name="Wei H."/>
            <person name="Liu B."/>
            <person name="Lei M."/>
            <person name="Yu H."/>
            <person name="Li Y."/>
            <person name="Xu H."/>
            <person name="Wei S."/>
            <person name="He X."/>
            <person name="Fang L."/>
            <person name="Zhang Z."/>
            <person name="Zhang Y."/>
            <person name="Huang X."/>
            <person name="Su Z."/>
            <person name="Tong W."/>
            <person name="Li J."/>
            <person name="Tong Z."/>
            <person name="Li S."/>
            <person name="Ye J."/>
            <person name="Wang L."/>
            <person name="Fang L."/>
            <person name="Lei T."/>
            <person name="Chen C."/>
            <person name="Chen H."/>
            <person name="Xu Z."/>
            <person name="Li H."/>
            <person name="Huang H."/>
            <person name="Zhang F."/>
            <person name="Xu H."/>
            <person name="Li N."/>
            <person name="Zhao C."/>
            <person name="Li S."/>
            <person name="Dong L."/>
            <person name="Huang Y."/>
            <person name="Li L."/>
            <person name="Xi Y."/>
            <person name="Qi Q."/>
            <person name="Li W."/>
            <person name="Zhang B."/>
            <person name="Hu W."/>
            <person name="Zhang Y."/>
            <person name="Tian X."/>
            <person name="Jiao Y."/>
            <person name="Liang X."/>
            <person name="Jin J."/>
            <person name="Gao L."/>
            <person name="Zheng W."/>
            <person name="Hao B."/>
            <person name="Liu S."/>
            <person name="Wang W."/>
            <person name="Yuan L."/>
            <person name="Cao M."/>
            <person name="McDermott J."/>
            <person name="Samudrala R."/>
            <person name="Wang J."/>
            <person name="Wong G.K."/>
            <person name="Yang H."/>
        </authorList>
    </citation>
    <scope>NUCLEOTIDE SEQUENCE [LARGE SCALE GENOMIC DNA]</scope>
    <source>
        <strain evidence="3">cv. 93-11</strain>
    </source>
</reference>
<sequence>MTRTSKNSDIQYPVVVNQLLVNGRYQEFGSLFVIPAWSSFNLLNLDGSEYLEHPVVLEDPEKQRKQRNSARNVRCDGYNHVGPAARSEAGETP</sequence>
<dbReference type="Gramene" id="BGIOSGA019204-TA">
    <property type="protein sequence ID" value="BGIOSGA019204-PA"/>
    <property type="gene ID" value="BGIOSGA019204"/>
</dbReference>
<evidence type="ECO:0000256" key="1">
    <source>
        <dbReference type="SAM" id="MobiDB-lite"/>
    </source>
</evidence>
<name>B8AY61_ORYSI</name>
<dbReference type="EMBL" id="CM000130">
    <property type="protein sequence ID" value="EEC78543.1"/>
    <property type="molecule type" value="Genomic_DNA"/>
</dbReference>
<dbReference type="HOGENOM" id="CLU_2403529_0_0_1"/>
<protein>
    <submittedName>
        <fullName evidence="2">Uncharacterized protein</fullName>
    </submittedName>
</protein>
<evidence type="ECO:0000313" key="2">
    <source>
        <dbReference type="EMBL" id="EEC78543.1"/>
    </source>
</evidence>